<comment type="catalytic activity">
    <reaction evidence="11">
        <text>a 5,6-dihydrouridine in tRNA + NAD(+) = a uridine in tRNA + NADH + H(+)</text>
        <dbReference type="Rhea" id="RHEA:54452"/>
        <dbReference type="Rhea" id="RHEA-COMP:13339"/>
        <dbReference type="Rhea" id="RHEA-COMP:13887"/>
        <dbReference type="ChEBI" id="CHEBI:15378"/>
        <dbReference type="ChEBI" id="CHEBI:57540"/>
        <dbReference type="ChEBI" id="CHEBI:57945"/>
        <dbReference type="ChEBI" id="CHEBI:65315"/>
        <dbReference type="ChEBI" id="CHEBI:74443"/>
    </reaction>
</comment>
<feature type="domain" description="DUS-like FMN-binding" evidence="15">
    <location>
        <begin position="14"/>
        <end position="313"/>
    </location>
</feature>
<evidence type="ECO:0000256" key="9">
    <source>
        <dbReference type="ARBA" id="ARBA00023002"/>
    </source>
</evidence>
<evidence type="ECO:0000256" key="8">
    <source>
        <dbReference type="ARBA" id="ARBA00022884"/>
    </source>
</evidence>
<evidence type="ECO:0000259" key="15">
    <source>
        <dbReference type="Pfam" id="PF01207"/>
    </source>
</evidence>
<evidence type="ECO:0000256" key="5">
    <source>
        <dbReference type="ARBA" id="ARBA00022643"/>
    </source>
</evidence>
<dbReference type="PANTHER" id="PTHR45846:SF1">
    <property type="entry name" value="TRNA-DIHYDROURIDINE(47) SYNTHASE [NAD(P)(+)]-LIKE"/>
    <property type="match status" value="1"/>
</dbReference>
<evidence type="ECO:0000256" key="11">
    <source>
        <dbReference type="ARBA" id="ARBA00048802"/>
    </source>
</evidence>
<keyword evidence="8" id="KW-0694">RNA-binding</keyword>
<protein>
    <recommendedName>
        <fullName evidence="12">tRNA-dihydrouridine synthase</fullName>
        <ecNumber evidence="12">1.3.1.-</ecNumber>
    </recommendedName>
</protein>
<dbReference type="SUPFAM" id="SSF51395">
    <property type="entry name" value="FMN-linked oxidoreductases"/>
    <property type="match status" value="1"/>
</dbReference>
<dbReference type="InterPro" id="IPR024036">
    <property type="entry name" value="tRNA-dHydroUridine_Synthase_C"/>
</dbReference>
<dbReference type="Gene3D" id="3.20.20.70">
    <property type="entry name" value="Aldolase class I"/>
    <property type="match status" value="1"/>
</dbReference>
<keyword evidence="5 12" id="KW-0288">FMN</keyword>
<organism evidence="16 17">
    <name type="scientific">Youxingia wuxianensis</name>
    <dbReference type="NCBI Taxonomy" id="2763678"/>
    <lineage>
        <taxon>Bacteria</taxon>
        <taxon>Bacillati</taxon>
        <taxon>Bacillota</taxon>
        <taxon>Clostridia</taxon>
        <taxon>Eubacteriales</taxon>
        <taxon>Oscillospiraceae</taxon>
        <taxon>Youxingia</taxon>
    </lineage>
</organism>
<reference evidence="16" key="1">
    <citation type="submission" date="2020-08" db="EMBL/GenBank/DDBJ databases">
        <title>Genome public.</title>
        <authorList>
            <person name="Liu C."/>
            <person name="Sun Q."/>
        </authorList>
    </citation>
    <scope>NUCLEOTIDE SEQUENCE</scope>
    <source>
        <strain evidence="16">NSJ-64</strain>
    </source>
</reference>
<evidence type="ECO:0000256" key="3">
    <source>
        <dbReference type="ARBA" id="ARBA00022555"/>
    </source>
</evidence>
<dbReference type="Gene3D" id="1.10.1200.80">
    <property type="entry name" value="Putative flavin oxidoreducatase, domain 2"/>
    <property type="match status" value="1"/>
</dbReference>
<dbReference type="Pfam" id="PF01207">
    <property type="entry name" value="Dus"/>
    <property type="match status" value="1"/>
</dbReference>
<evidence type="ECO:0000256" key="14">
    <source>
        <dbReference type="PIRSR" id="PIRSR006621-2"/>
    </source>
</evidence>
<keyword evidence="9 12" id="KW-0560">Oxidoreductase</keyword>
<dbReference type="Proteomes" id="UP000623678">
    <property type="component" value="Unassembled WGS sequence"/>
</dbReference>
<feature type="binding site" evidence="14">
    <location>
        <position position="139"/>
    </location>
    <ligand>
        <name>FMN</name>
        <dbReference type="ChEBI" id="CHEBI:58210"/>
    </ligand>
</feature>
<dbReference type="PROSITE" id="PS01136">
    <property type="entry name" value="UPF0034"/>
    <property type="match status" value="1"/>
</dbReference>
<dbReference type="InterPro" id="IPR004652">
    <property type="entry name" value="DusB-like"/>
</dbReference>
<keyword evidence="3" id="KW-0820">tRNA-binding</keyword>
<dbReference type="CDD" id="cd02801">
    <property type="entry name" value="DUS_like_FMN"/>
    <property type="match status" value="1"/>
</dbReference>
<comment type="caution">
    <text evidence="16">The sequence shown here is derived from an EMBL/GenBank/DDBJ whole genome shotgun (WGS) entry which is preliminary data.</text>
</comment>
<dbReference type="PANTHER" id="PTHR45846">
    <property type="entry name" value="TRNA-DIHYDROURIDINE(47) SYNTHASE [NAD(P)(+)]-LIKE"/>
    <property type="match status" value="1"/>
</dbReference>
<evidence type="ECO:0000313" key="16">
    <source>
        <dbReference type="EMBL" id="MBC8585916.1"/>
    </source>
</evidence>
<comment type="function">
    <text evidence="2 12">Catalyzes the synthesis of 5,6-dihydrouridine (D), a modified base found in the D-loop of most tRNAs, via the reduction of the C5-C6 double bond in target uridines.</text>
</comment>
<evidence type="ECO:0000256" key="6">
    <source>
        <dbReference type="ARBA" id="ARBA00022694"/>
    </source>
</evidence>
<keyword evidence="6 12" id="KW-0819">tRNA processing</keyword>
<keyword evidence="7" id="KW-0521">NADP</keyword>
<evidence type="ECO:0000256" key="12">
    <source>
        <dbReference type="PIRNR" id="PIRNR006621"/>
    </source>
</evidence>
<comment type="catalytic activity">
    <reaction evidence="10">
        <text>a 5,6-dihydrouridine in tRNA + NADP(+) = a uridine in tRNA + NADPH + H(+)</text>
        <dbReference type="Rhea" id="RHEA:23624"/>
        <dbReference type="Rhea" id="RHEA-COMP:13339"/>
        <dbReference type="Rhea" id="RHEA-COMP:13887"/>
        <dbReference type="ChEBI" id="CHEBI:15378"/>
        <dbReference type="ChEBI" id="CHEBI:57783"/>
        <dbReference type="ChEBI" id="CHEBI:58349"/>
        <dbReference type="ChEBI" id="CHEBI:65315"/>
        <dbReference type="ChEBI" id="CHEBI:74443"/>
    </reaction>
</comment>
<dbReference type="GO" id="GO:0000049">
    <property type="term" value="F:tRNA binding"/>
    <property type="evidence" value="ECO:0007669"/>
    <property type="project" value="UniProtKB-KW"/>
</dbReference>
<dbReference type="InterPro" id="IPR001269">
    <property type="entry name" value="DUS_fam"/>
</dbReference>
<dbReference type="EMBL" id="JACRTD010000007">
    <property type="protein sequence ID" value="MBC8585916.1"/>
    <property type="molecule type" value="Genomic_DNA"/>
</dbReference>
<keyword evidence="4 12" id="KW-0285">Flavoprotein</keyword>
<feature type="active site" description="Proton donor" evidence="13">
    <location>
        <position position="100"/>
    </location>
</feature>
<feature type="binding site" evidence="14">
    <location>
        <position position="169"/>
    </location>
    <ligand>
        <name>FMN</name>
        <dbReference type="ChEBI" id="CHEBI:58210"/>
    </ligand>
</feature>
<feature type="binding site" evidence="14">
    <location>
        <position position="70"/>
    </location>
    <ligand>
        <name>FMN</name>
        <dbReference type="ChEBI" id="CHEBI:58210"/>
    </ligand>
</feature>
<keyword evidence="17" id="KW-1185">Reference proteome</keyword>
<dbReference type="AlphaFoldDB" id="A0A926II26"/>
<dbReference type="InterPro" id="IPR018517">
    <property type="entry name" value="tRNA_hU_synthase_CS"/>
</dbReference>
<dbReference type="RefSeq" id="WP_262395624.1">
    <property type="nucleotide sequence ID" value="NZ_JACRTD010000007.1"/>
</dbReference>
<feature type="binding site" evidence="14">
    <location>
        <begin position="224"/>
        <end position="225"/>
    </location>
    <ligand>
        <name>FMN</name>
        <dbReference type="ChEBI" id="CHEBI:58210"/>
    </ligand>
</feature>
<dbReference type="InterPro" id="IPR035587">
    <property type="entry name" value="DUS-like_FMN-bd"/>
</dbReference>
<comment type="similarity">
    <text evidence="12">Belongs to the dus family.</text>
</comment>
<evidence type="ECO:0000313" key="17">
    <source>
        <dbReference type="Proteomes" id="UP000623678"/>
    </source>
</evidence>
<name>A0A926II26_9FIRM</name>
<dbReference type="NCBIfam" id="TIGR00737">
    <property type="entry name" value="nifR3_yhdG"/>
    <property type="match status" value="1"/>
</dbReference>
<dbReference type="InterPro" id="IPR013785">
    <property type="entry name" value="Aldolase_TIM"/>
</dbReference>
<evidence type="ECO:0000256" key="10">
    <source>
        <dbReference type="ARBA" id="ARBA00048205"/>
    </source>
</evidence>
<evidence type="ECO:0000256" key="4">
    <source>
        <dbReference type="ARBA" id="ARBA00022630"/>
    </source>
</evidence>
<evidence type="ECO:0000256" key="13">
    <source>
        <dbReference type="PIRSR" id="PIRSR006621-1"/>
    </source>
</evidence>
<dbReference type="PIRSF" id="PIRSF006621">
    <property type="entry name" value="Dus"/>
    <property type="match status" value="1"/>
</dbReference>
<dbReference type="GO" id="GO:0050660">
    <property type="term" value="F:flavin adenine dinucleotide binding"/>
    <property type="evidence" value="ECO:0007669"/>
    <property type="project" value="InterPro"/>
</dbReference>
<accession>A0A926II26</accession>
<proteinExistence type="inferred from homology"/>
<evidence type="ECO:0000256" key="2">
    <source>
        <dbReference type="ARBA" id="ARBA00002790"/>
    </source>
</evidence>
<dbReference type="EC" id="1.3.1.-" evidence="12"/>
<dbReference type="GO" id="GO:0017150">
    <property type="term" value="F:tRNA dihydrouridine synthase activity"/>
    <property type="evidence" value="ECO:0007669"/>
    <property type="project" value="InterPro"/>
</dbReference>
<comment type="cofactor">
    <cofactor evidence="1 12 14">
        <name>FMN</name>
        <dbReference type="ChEBI" id="CHEBI:58210"/>
    </cofactor>
</comment>
<feature type="binding site" evidence="14">
    <location>
        <begin position="16"/>
        <end position="18"/>
    </location>
    <ligand>
        <name>FMN</name>
        <dbReference type="ChEBI" id="CHEBI:58210"/>
    </ligand>
</feature>
<evidence type="ECO:0000256" key="7">
    <source>
        <dbReference type="ARBA" id="ARBA00022857"/>
    </source>
</evidence>
<gene>
    <name evidence="16" type="primary">dusB</name>
    <name evidence="16" type="ORF">H8705_10000</name>
</gene>
<evidence type="ECO:0000256" key="1">
    <source>
        <dbReference type="ARBA" id="ARBA00001917"/>
    </source>
</evidence>
<keyword evidence="14" id="KW-0547">Nucleotide-binding</keyword>
<sequence>MKIGTIEIKRTAALAPMAGVADRAFREICKEFGASYLVGEMASSKGMHYHSKKSFELLAVGEKEHPIAVQIFGDDPYIMAQAAKNALEYAPDVIDINMGCPAPKIAGNGGGSALMKHPRLAGEITEAVASSVNIPVTVKFRKGWDDEHCNAVEFAHIMQESGAAALTVHGRTRQQMYSPPVDLDIIAAVKQAVSIPVIGNGDCVDIQSVVNMYNYTKCDLVMIGRGCLGAPWLFEQVDRYFTDGTVLASPTLEKRMEVMLRHLKLICQYKGESGGMREARKHAAWYMKGLRGAASLRHLAGKLTTYPDALHLAQAVLEKGRQEGNWDETQTT</sequence>